<dbReference type="EMBL" id="BSVA01000001">
    <property type="protein sequence ID" value="GMA91524.1"/>
    <property type="molecule type" value="Genomic_DNA"/>
</dbReference>
<feature type="signal peptide" evidence="1">
    <location>
        <begin position="1"/>
        <end position="29"/>
    </location>
</feature>
<reference evidence="3" key="1">
    <citation type="journal article" date="2019" name="Int. J. Syst. Evol. Microbiol.">
        <title>The Global Catalogue of Microorganisms (GCM) 10K type strain sequencing project: providing services to taxonomists for standard genome sequencing and annotation.</title>
        <authorList>
            <consortium name="The Broad Institute Genomics Platform"/>
            <consortium name="The Broad Institute Genome Sequencing Center for Infectious Disease"/>
            <person name="Wu L."/>
            <person name="Ma J."/>
        </authorList>
    </citation>
    <scope>NUCLEOTIDE SEQUENCE [LARGE SCALE GENOMIC DNA]</scope>
    <source>
        <strain evidence="3">NBRC 108755</strain>
    </source>
</reference>
<dbReference type="RefSeq" id="WP_284299918.1">
    <property type="nucleotide sequence ID" value="NZ_BSVA01000001.1"/>
</dbReference>
<gene>
    <name evidence="2" type="ORF">GCM10025869_20530</name>
</gene>
<evidence type="ECO:0000313" key="2">
    <source>
        <dbReference type="EMBL" id="GMA91524.1"/>
    </source>
</evidence>
<evidence type="ECO:0000313" key="3">
    <source>
        <dbReference type="Proteomes" id="UP001157069"/>
    </source>
</evidence>
<keyword evidence="3" id="KW-1185">Reference proteome</keyword>
<organism evidence="2 3">
    <name type="scientific">Homoserinibacter gongjuensis</name>
    <dbReference type="NCBI Taxonomy" id="1162968"/>
    <lineage>
        <taxon>Bacteria</taxon>
        <taxon>Bacillati</taxon>
        <taxon>Actinomycetota</taxon>
        <taxon>Actinomycetes</taxon>
        <taxon>Micrococcales</taxon>
        <taxon>Microbacteriaceae</taxon>
        <taxon>Homoserinibacter</taxon>
    </lineage>
</organism>
<proteinExistence type="predicted"/>
<accession>A0ABQ6JW97</accession>
<keyword evidence="1" id="KW-0732">Signal</keyword>
<comment type="caution">
    <text evidence="2">The sequence shown here is derived from an EMBL/GenBank/DDBJ whole genome shotgun (WGS) entry which is preliminary data.</text>
</comment>
<dbReference type="Proteomes" id="UP001157069">
    <property type="component" value="Unassembled WGS sequence"/>
</dbReference>
<sequence length="102" mass="9720">MADAAGAPAAAALLLVGLVALAVAGPQPAAPAQAAASDVVYSAGCSLIEVDEAGVLLHPVTSTLLPGDSVIAITAPVASAFAGEIELSGRPCSARASSRPSS</sequence>
<protein>
    <submittedName>
        <fullName evidence="2">Uncharacterized protein</fullName>
    </submittedName>
</protein>
<name>A0ABQ6JW97_9MICO</name>
<feature type="chain" id="PRO_5045596472" evidence="1">
    <location>
        <begin position="30"/>
        <end position="102"/>
    </location>
</feature>
<evidence type="ECO:0000256" key="1">
    <source>
        <dbReference type="SAM" id="SignalP"/>
    </source>
</evidence>